<accession>A0A547QAR7</accession>
<proteinExistence type="predicted"/>
<evidence type="ECO:0000313" key="1">
    <source>
        <dbReference type="EMBL" id="TRD23487.1"/>
    </source>
</evidence>
<dbReference type="Proteomes" id="UP000318590">
    <property type="component" value="Unassembled WGS sequence"/>
</dbReference>
<reference evidence="1 2" key="1">
    <citation type="submission" date="2019-06" db="EMBL/GenBank/DDBJ databases">
        <title>Paenimaribius caenipelagi gen. nov., sp. nov., isolated from a tidal flat.</title>
        <authorList>
            <person name="Yoon J.-H."/>
        </authorList>
    </citation>
    <scope>NUCLEOTIDE SEQUENCE [LARGE SCALE GENOMIC DNA]</scope>
    <source>
        <strain evidence="1 2">JBTF-M29</strain>
    </source>
</reference>
<dbReference type="PRINTS" id="PR00081">
    <property type="entry name" value="GDHRDH"/>
</dbReference>
<dbReference type="PANTHER" id="PTHR45458">
    <property type="entry name" value="SHORT-CHAIN DEHYDROGENASE/REDUCTASE SDR"/>
    <property type="match status" value="1"/>
</dbReference>
<sequence length="219" mass="23430">MKRALVIGATGGVGRAVVAELQTRGLDVVSLSRADGFDITDEDSVVAGLANVPDPLDLVFVATGALASTRDAPEKSLADFGADEVIEQVRLNALGPALVLKHLRPRIPRAERFVFACLSARVGSIGDNRLGGWYSYRTSKAALNALIHGAAVEIARTRKQAILTCLHPGTVETRFTLNYPDHAKVTPQTAARNLLNVIEGLTPADSGRFFDYAGKEIPW</sequence>
<comment type="caution">
    <text evidence="1">The sequence shown here is derived from an EMBL/GenBank/DDBJ whole genome shotgun (WGS) entry which is preliminary data.</text>
</comment>
<dbReference type="AlphaFoldDB" id="A0A547QAR7"/>
<protein>
    <submittedName>
        <fullName evidence="1">SDR family NAD(P)-dependent oxidoreductase</fullName>
    </submittedName>
</protein>
<name>A0A547QAR7_9RHOB</name>
<dbReference type="OrthoDB" id="9785826at2"/>
<dbReference type="EMBL" id="VFSV01000001">
    <property type="protein sequence ID" value="TRD23487.1"/>
    <property type="molecule type" value="Genomic_DNA"/>
</dbReference>
<organism evidence="1 2">
    <name type="scientific">Palleronia caenipelagi</name>
    <dbReference type="NCBI Taxonomy" id="2489174"/>
    <lineage>
        <taxon>Bacteria</taxon>
        <taxon>Pseudomonadati</taxon>
        <taxon>Pseudomonadota</taxon>
        <taxon>Alphaproteobacteria</taxon>
        <taxon>Rhodobacterales</taxon>
        <taxon>Roseobacteraceae</taxon>
        <taxon>Palleronia</taxon>
    </lineage>
</organism>
<dbReference type="InterPro" id="IPR002347">
    <property type="entry name" value="SDR_fam"/>
</dbReference>
<keyword evidence="2" id="KW-1185">Reference proteome</keyword>
<dbReference type="GO" id="GO:0016616">
    <property type="term" value="F:oxidoreductase activity, acting on the CH-OH group of donors, NAD or NADP as acceptor"/>
    <property type="evidence" value="ECO:0007669"/>
    <property type="project" value="TreeGrafter"/>
</dbReference>
<dbReference type="Pfam" id="PF13561">
    <property type="entry name" value="adh_short_C2"/>
    <property type="match status" value="1"/>
</dbReference>
<dbReference type="Gene3D" id="3.40.50.720">
    <property type="entry name" value="NAD(P)-binding Rossmann-like Domain"/>
    <property type="match status" value="1"/>
</dbReference>
<evidence type="ECO:0000313" key="2">
    <source>
        <dbReference type="Proteomes" id="UP000318590"/>
    </source>
</evidence>
<dbReference type="SUPFAM" id="SSF51735">
    <property type="entry name" value="NAD(P)-binding Rossmann-fold domains"/>
    <property type="match status" value="1"/>
</dbReference>
<dbReference type="InterPro" id="IPR052184">
    <property type="entry name" value="SDR_enzymes"/>
</dbReference>
<gene>
    <name evidence="1" type="ORF">FEV53_00275</name>
</gene>
<dbReference type="InterPro" id="IPR036291">
    <property type="entry name" value="NAD(P)-bd_dom_sf"/>
</dbReference>
<dbReference type="PANTHER" id="PTHR45458:SF1">
    <property type="entry name" value="SHORT CHAIN DEHYDROGENASE"/>
    <property type="match status" value="1"/>
</dbReference>
<dbReference type="RefSeq" id="WP_142832809.1">
    <property type="nucleotide sequence ID" value="NZ_VFSV01000001.1"/>
</dbReference>